<evidence type="ECO:0000256" key="1">
    <source>
        <dbReference type="ARBA" id="ARBA00004123"/>
    </source>
</evidence>
<comment type="caution">
    <text evidence="10">The sequence shown here is derived from an EMBL/GenBank/DDBJ whole genome shotgun (WGS) entry which is preliminary data.</text>
</comment>
<dbReference type="Proteomes" id="UP000660729">
    <property type="component" value="Unassembled WGS sequence"/>
</dbReference>
<dbReference type="GO" id="GO:0033314">
    <property type="term" value="P:mitotic DNA replication checkpoint signaling"/>
    <property type="evidence" value="ECO:0007669"/>
    <property type="project" value="TreeGrafter"/>
</dbReference>
<protein>
    <recommendedName>
        <fullName evidence="7">Cell division control protein</fullName>
    </recommendedName>
</protein>
<dbReference type="Gene3D" id="1.10.10.10">
    <property type="entry name" value="Winged helix-like DNA-binding domain superfamily/Winged helix DNA-binding domain"/>
    <property type="match status" value="1"/>
</dbReference>
<dbReference type="InterPro" id="IPR036388">
    <property type="entry name" value="WH-like_DNA-bd_sf"/>
</dbReference>
<evidence type="ECO:0000259" key="9">
    <source>
        <dbReference type="SMART" id="SM00382"/>
    </source>
</evidence>
<dbReference type="Pfam" id="PF22606">
    <property type="entry name" value="Cdc6-ORC-like_ATPase_lid"/>
    <property type="match status" value="1"/>
</dbReference>
<evidence type="ECO:0000256" key="8">
    <source>
        <dbReference type="SAM" id="MobiDB-lite"/>
    </source>
</evidence>
<dbReference type="OrthoDB" id="1926878at2759"/>
<dbReference type="GO" id="GO:0005634">
    <property type="term" value="C:nucleus"/>
    <property type="evidence" value="ECO:0007669"/>
    <property type="project" value="UniProtKB-SubCell"/>
</dbReference>
<comment type="subcellular location">
    <subcellularLocation>
        <location evidence="1">Nucleus</location>
    </subcellularLocation>
</comment>
<dbReference type="GO" id="GO:0003688">
    <property type="term" value="F:DNA replication origin binding"/>
    <property type="evidence" value="ECO:0007669"/>
    <property type="project" value="TreeGrafter"/>
</dbReference>
<dbReference type="PIRSF" id="PIRSF001767">
    <property type="entry name" value="Cdc6"/>
    <property type="match status" value="1"/>
</dbReference>
<evidence type="ECO:0000256" key="5">
    <source>
        <dbReference type="ARBA" id="ARBA00023242"/>
    </source>
</evidence>
<reference evidence="10" key="1">
    <citation type="submission" date="2020-04" db="EMBL/GenBank/DDBJ databases">
        <title>Draft genome resource of the tomato pathogen Pseudocercospora fuligena.</title>
        <authorList>
            <person name="Zaccaron A."/>
        </authorList>
    </citation>
    <scope>NUCLEOTIDE SEQUENCE</scope>
    <source>
        <strain evidence="10">PF001</strain>
    </source>
</reference>
<dbReference type="PANTHER" id="PTHR10763:SF26">
    <property type="entry name" value="CELL DIVISION CONTROL PROTEIN 6 HOMOLOG"/>
    <property type="match status" value="1"/>
</dbReference>
<dbReference type="InterPro" id="IPR003593">
    <property type="entry name" value="AAA+_ATPase"/>
</dbReference>
<evidence type="ECO:0000313" key="10">
    <source>
        <dbReference type="EMBL" id="KAF7188313.1"/>
    </source>
</evidence>
<evidence type="ECO:0000256" key="6">
    <source>
        <dbReference type="ARBA" id="ARBA00023306"/>
    </source>
</evidence>
<dbReference type="InterPro" id="IPR050311">
    <property type="entry name" value="ORC1/CDC6"/>
</dbReference>
<dbReference type="InterPro" id="IPR027417">
    <property type="entry name" value="P-loop_NTPase"/>
</dbReference>
<dbReference type="Gene3D" id="1.10.8.60">
    <property type="match status" value="1"/>
</dbReference>
<proteinExistence type="inferred from homology"/>
<feature type="region of interest" description="Disordered" evidence="8">
    <location>
        <begin position="1"/>
        <end position="108"/>
    </location>
</feature>
<evidence type="ECO:0000256" key="4">
    <source>
        <dbReference type="ARBA" id="ARBA00022705"/>
    </source>
</evidence>
<keyword evidence="11" id="KW-1185">Reference proteome</keyword>
<name>A0A8H6RC09_9PEZI</name>
<dbReference type="Gene3D" id="3.40.50.300">
    <property type="entry name" value="P-loop containing nucleotide triphosphate hydrolases"/>
    <property type="match status" value="1"/>
</dbReference>
<gene>
    <name evidence="10" type="ORF">HII31_10377</name>
</gene>
<evidence type="ECO:0000256" key="7">
    <source>
        <dbReference type="PIRNR" id="PIRNR001767"/>
    </source>
</evidence>
<dbReference type="GO" id="GO:0051301">
    <property type="term" value="P:cell division"/>
    <property type="evidence" value="ECO:0007669"/>
    <property type="project" value="UniProtKB-UniRule"/>
</dbReference>
<dbReference type="PANTHER" id="PTHR10763">
    <property type="entry name" value="CELL DIVISION CONTROL PROTEIN 6-RELATED"/>
    <property type="match status" value="1"/>
</dbReference>
<dbReference type="GO" id="GO:0006270">
    <property type="term" value="P:DNA replication initiation"/>
    <property type="evidence" value="ECO:0007669"/>
    <property type="project" value="UniProtKB-UniRule"/>
</dbReference>
<dbReference type="InterPro" id="IPR016314">
    <property type="entry name" value="Cdc6/18"/>
</dbReference>
<accession>A0A8H6RC09</accession>
<dbReference type="Pfam" id="PF09079">
    <property type="entry name" value="WHD_Cdc6"/>
    <property type="match status" value="1"/>
</dbReference>
<dbReference type="InterPro" id="IPR015163">
    <property type="entry name" value="Cdc6_C"/>
</dbReference>
<dbReference type="InterPro" id="IPR054425">
    <property type="entry name" value="Cdc6_ORC1-like_ATPase_lid"/>
</dbReference>
<feature type="compositionally biased region" description="Polar residues" evidence="8">
    <location>
        <begin position="163"/>
        <end position="177"/>
    </location>
</feature>
<comment type="similarity">
    <text evidence="2 7">Belongs to the CDC6/cdc18 family.</text>
</comment>
<feature type="compositionally biased region" description="Basic and acidic residues" evidence="8">
    <location>
        <begin position="30"/>
        <end position="39"/>
    </location>
</feature>
<sequence>MSVLGKRTRSAAASTPAAATRSTSKTGKRIGLEISHEDAAPTSTRSKRRIAINEPNDENQNPFVVKRQDGGESGDEMEVDVVEPPKKKTRQSARTAPAKHGALKSRVEVSPAKVASHFKVTKSAIGVYQDSKDDRENTPKTPRHRDALSKKVPITPRHRVLASQATPRSARTPVTPSNASVYNQARQLFSRCSDPGKLIGRDSERAELSTFIQTAIDSKSTGCLYVSGPPGTGKSALLNEVIEEHVKDGSIPISVVNCMSVRNTKDLSQKLSDDLDLREDAGFEYLKSVFVRGKAKDKKKYLVVLDEVDVLVDLDLSLLYGLFEWSMQPTSRLILIGIANALDLTDRFLPRLKARNLKPELLPFMPYSAAQIAEVITSKLQGLASGEAQVVPFLHPAAIQFCAQKVAAQTGDLRKAFDICKRAVDLVDQETREKDLKAAFENSPSKTPLMENVNLSSPASPSKKAAYTLETAPKATIAHMAKVTAQVFSNGATQRLTRLNLQQKAVLCALAALEKQKRETQIDRVMFATPSKKESSAPSVKQLFEAYTKLCKRDNVFHALSSVEFRDVVAGLETLSLLSAVDGKNGSFATPMTPSRTPGRPKKNGFAGERIGDERRVASAVGMKELNASLEGPGGELLKEMLEDGVLA</sequence>
<dbReference type="Pfam" id="PF13191">
    <property type="entry name" value="AAA_16"/>
    <property type="match status" value="1"/>
</dbReference>
<dbReference type="AlphaFoldDB" id="A0A8H6RC09"/>
<keyword evidence="6" id="KW-0131">Cell cycle</keyword>
<keyword evidence="5" id="KW-0539">Nucleus</keyword>
<feature type="region of interest" description="Disordered" evidence="8">
    <location>
        <begin position="126"/>
        <end position="177"/>
    </location>
</feature>
<feature type="compositionally biased region" description="Low complexity" evidence="8">
    <location>
        <begin position="10"/>
        <end position="24"/>
    </location>
</feature>
<keyword evidence="3 10" id="KW-0132">Cell division</keyword>
<keyword evidence="4" id="KW-0235">DNA replication</keyword>
<evidence type="ECO:0000256" key="3">
    <source>
        <dbReference type="ARBA" id="ARBA00022618"/>
    </source>
</evidence>
<organism evidence="10 11">
    <name type="scientific">Pseudocercospora fuligena</name>
    <dbReference type="NCBI Taxonomy" id="685502"/>
    <lineage>
        <taxon>Eukaryota</taxon>
        <taxon>Fungi</taxon>
        <taxon>Dikarya</taxon>
        <taxon>Ascomycota</taxon>
        <taxon>Pezizomycotina</taxon>
        <taxon>Dothideomycetes</taxon>
        <taxon>Dothideomycetidae</taxon>
        <taxon>Mycosphaerellales</taxon>
        <taxon>Mycosphaerellaceae</taxon>
        <taxon>Pseudocercospora</taxon>
    </lineage>
</organism>
<dbReference type="SMART" id="SM00382">
    <property type="entry name" value="AAA"/>
    <property type="match status" value="1"/>
</dbReference>
<evidence type="ECO:0000256" key="2">
    <source>
        <dbReference type="ARBA" id="ARBA00006184"/>
    </source>
</evidence>
<feature type="domain" description="AAA+ ATPase" evidence="9">
    <location>
        <begin position="220"/>
        <end position="364"/>
    </location>
</feature>
<dbReference type="InterPro" id="IPR041664">
    <property type="entry name" value="AAA_16"/>
</dbReference>
<dbReference type="FunFam" id="3.40.50.300:FF:000547">
    <property type="entry name" value="Cell division control protein"/>
    <property type="match status" value="1"/>
</dbReference>
<feature type="compositionally biased region" description="Basic and acidic residues" evidence="8">
    <location>
        <begin position="130"/>
        <end position="149"/>
    </location>
</feature>
<evidence type="ECO:0000313" key="11">
    <source>
        <dbReference type="Proteomes" id="UP000660729"/>
    </source>
</evidence>
<dbReference type="EMBL" id="JABCIY010000211">
    <property type="protein sequence ID" value="KAF7188313.1"/>
    <property type="molecule type" value="Genomic_DNA"/>
</dbReference>
<feature type="compositionally biased region" description="Acidic residues" evidence="8">
    <location>
        <begin position="72"/>
        <end position="81"/>
    </location>
</feature>
<dbReference type="SUPFAM" id="SSF52540">
    <property type="entry name" value="P-loop containing nucleoside triphosphate hydrolases"/>
    <property type="match status" value="1"/>
</dbReference>